<organism evidence="2 3">
    <name type="scientific">Candidatus Accumulibacter affinis</name>
    <dbReference type="NCBI Taxonomy" id="2954384"/>
    <lineage>
        <taxon>Bacteria</taxon>
        <taxon>Pseudomonadati</taxon>
        <taxon>Pseudomonadota</taxon>
        <taxon>Betaproteobacteria</taxon>
        <taxon>Candidatus Accumulibacter</taxon>
    </lineage>
</organism>
<dbReference type="EMBL" id="JADJOT010000008">
    <property type="protein sequence ID" value="MBK7954305.1"/>
    <property type="molecule type" value="Genomic_DNA"/>
</dbReference>
<name>A0A935THI6_9PROT</name>
<feature type="region of interest" description="Disordered" evidence="1">
    <location>
        <begin position="101"/>
        <end position="131"/>
    </location>
</feature>
<evidence type="ECO:0000256" key="1">
    <source>
        <dbReference type="SAM" id="MobiDB-lite"/>
    </source>
</evidence>
<protein>
    <submittedName>
        <fullName evidence="2">Uncharacterized protein</fullName>
    </submittedName>
</protein>
<gene>
    <name evidence="2" type="ORF">IPK02_10265</name>
</gene>
<sequence length="131" mass="14256">MAAPTCVPPGTSRSVGAFSDKTKVSGARRLGGLSVDSQEIEKRQEVLVRHAVDLTGKRFPHVRGQLQQGHAEVALVIGNTQDLVVVTADLCFRLPRLEPIRDPPDHFDQQIPGASRINGRRSHGQGHSLPR</sequence>
<accession>A0A935THI6</accession>
<feature type="compositionally biased region" description="Basic residues" evidence="1">
    <location>
        <begin position="118"/>
        <end position="131"/>
    </location>
</feature>
<comment type="caution">
    <text evidence="2">The sequence shown here is derived from an EMBL/GenBank/DDBJ whole genome shotgun (WGS) entry which is preliminary data.</text>
</comment>
<reference evidence="2 3" key="1">
    <citation type="submission" date="2020-10" db="EMBL/GenBank/DDBJ databases">
        <title>Connecting structure to function with the recovery of over 1000 high-quality activated sludge metagenome-assembled genomes encoding full-length rRNA genes using long-read sequencing.</title>
        <authorList>
            <person name="Singleton C.M."/>
            <person name="Petriglieri F."/>
            <person name="Kristensen J.M."/>
            <person name="Kirkegaard R.H."/>
            <person name="Michaelsen T.Y."/>
            <person name="Andersen M.H."/>
            <person name="Karst S.M."/>
            <person name="Dueholm M.S."/>
            <person name="Nielsen P.H."/>
            <person name="Albertsen M."/>
        </authorList>
    </citation>
    <scope>NUCLEOTIDE SEQUENCE [LARGE SCALE GENOMIC DNA]</scope>
    <source>
        <strain evidence="2">Fred_18-Q3-R57-64_BAT3C.720</strain>
    </source>
</reference>
<evidence type="ECO:0000313" key="3">
    <source>
        <dbReference type="Proteomes" id="UP000706151"/>
    </source>
</evidence>
<dbReference type="Proteomes" id="UP000706151">
    <property type="component" value="Unassembled WGS sequence"/>
</dbReference>
<dbReference type="AlphaFoldDB" id="A0A935THI6"/>
<evidence type="ECO:0000313" key="2">
    <source>
        <dbReference type="EMBL" id="MBK7954305.1"/>
    </source>
</evidence>
<proteinExistence type="predicted"/>